<proteinExistence type="predicted"/>
<accession>A0ABM7HFR9</accession>
<reference evidence="1 2" key="1">
    <citation type="submission" date="2020-01" db="EMBL/GenBank/DDBJ databases">
        <title>Veillonella burapaensis sp. nov., anaerobic, Gram-stain-negative coccus isolated from saliva of a Thai child.</title>
        <authorList>
            <person name="Mashima I."/>
            <person name="Theodorea C."/>
            <person name="Nakazawa F."/>
            <person name="Thaweboon B."/>
            <person name="Thaweboon S."/>
            <person name="Tamai R."/>
            <person name="Kiyoura Y."/>
        </authorList>
    </citation>
    <scope>NUCLEOTIDE SEQUENCE [LARGE SCALE GENOMIC DNA]</scope>
    <source>
        <strain evidence="1 2">S12025-13</strain>
    </source>
</reference>
<evidence type="ECO:0000313" key="1">
    <source>
        <dbReference type="EMBL" id="BBU35881.1"/>
    </source>
</evidence>
<keyword evidence="2" id="KW-1185">Reference proteome</keyword>
<gene>
    <name evidence="1" type="ORF">VEIS1202513_04020</name>
</gene>
<protein>
    <submittedName>
        <fullName evidence="1">Uncharacterized protein</fullName>
    </submittedName>
</protein>
<dbReference type="EMBL" id="AP022322">
    <property type="protein sequence ID" value="BBU35881.1"/>
    <property type="molecule type" value="Genomic_DNA"/>
</dbReference>
<sequence length="65" mass="7331">MVGPKAAANVRGLVSGIISCIIIKAHQVCTPFYFSYPMFTYLFKYCIAELIGCKLHYTVIHLYIV</sequence>
<evidence type="ECO:0000313" key="2">
    <source>
        <dbReference type="Proteomes" id="UP000679260"/>
    </source>
</evidence>
<name>A0ABM7HFR9_9FIRM</name>
<dbReference type="Proteomes" id="UP000679260">
    <property type="component" value="Chromosome"/>
</dbReference>
<organism evidence="1 2">
    <name type="scientific">Veillonella orientalis</name>
    <dbReference type="NCBI Taxonomy" id="2682455"/>
    <lineage>
        <taxon>Bacteria</taxon>
        <taxon>Bacillati</taxon>
        <taxon>Bacillota</taxon>
        <taxon>Negativicutes</taxon>
        <taxon>Veillonellales</taxon>
        <taxon>Veillonellaceae</taxon>
        <taxon>Veillonella</taxon>
    </lineage>
</organism>